<feature type="region of interest" description="Disordered" evidence="1">
    <location>
        <begin position="71"/>
        <end position="90"/>
    </location>
</feature>
<name>A0ABR4A8S2_9LECA</name>
<dbReference type="Proteomes" id="UP001590950">
    <property type="component" value="Unassembled WGS sequence"/>
</dbReference>
<dbReference type="Pfam" id="PF11338">
    <property type="entry name" value="DUF3140"/>
    <property type="match status" value="1"/>
</dbReference>
<keyword evidence="3" id="KW-1185">Reference proteome</keyword>
<feature type="region of interest" description="Disordered" evidence="1">
    <location>
        <begin position="42"/>
        <end position="64"/>
    </location>
</feature>
<protein>
    <submittedName>
        <fullName evidence="2">Uncharacterized protein</fullName>
    </submittedName>
</protein>
<comment type="caution">
    <text evidence="2">The sequence shown here is derived from an EMBL/GenBank/DDBJ whole genome shotgun (WGS) entry which is preliminary data.</text>
</comment>
<proteinExistence type="predicted"/>
<gene>
    <name evidence="2" type="ORF">N7G274_005693</name>
</gene>
<dbReference type="InterPro" id="IPR021487">
    <property type="entry name" value="DUF3140"/>
</dbReference>
<accession>A0ABR4A8S2</accession>
<organism evidence="2 3">
    <name type="scientific">Stereocaulon virgatum</name>
    <dbReference type="NCBI Taxonomy" id="373712"/>
    <lineage>
        <taxon>Eukaryota</taxon>
        <taxon>Fungi</taxon>
        <taxon>Dikarya</taxon>
        <taxon>Ascomycota</taxon>
        <taxon>Pezizomycotina</taxon>
        <taxon>Lecanoromycetes</taxon>
        <taxon>OSLEUM clade</taxon>
        <taxon>Lecanoromycetidae</taxon>
        <taxon>Lecanorales</taxon>
        <taxon>Lecanorineae</taxon>
        <taxon>Stereocaulaceae</taxon>
        <taxon>Stereocaulon</taxon>
    </lineage>
</organism>
<evidence type="ECO:0000313" key="3">
    <source>
        <dbReference type="Proteomes" id="UP001590950"/>
    </source>
</evidence>
<evidence type="ECO:0000256" key="1">
    <source>
        <dbReference type="SAM" id="MobiDB-lite"/>
    </source>
</evidence>
<dbReference type="EMBL" id="JBEFKJ010000017">
    <property type="protein sequence ID" value="KAL2041311.1"/>
    <property type="molecule type" value="Genomic_DNA"/>
</dbReference>
<evidence type="ECO:0000313" key="2">
    <source>
        <dbReference type="EMBL" id="KAL2041311.1"/>
    </source>
</evidence>
<reference evidence="2 3" key="1">
    <citation type="submission" date="2024-09" db="EMBL/GenBank/DDBJ databases">
        <title>Rethinking Asexuality: The Enigmatic Case of Functional Sexual Genes in Lepraria (Stereocaulaceae).</title>
        <authorList>
            <person name="Doellman M."/>
            <person name="Sun Y."/>
            <person name="Barcenas-Pena A."/>
            <person name="Lumbsch H.T."/>
            <person name="Grewe F."/>
        </authorList>
    </citation>
    <scope>NUCLEOTIDE SEQUENCE [LARGE SCALE GENOMIC DNA]</scope>
    <source>
        <strain evidence="2 3">Mercado 3170</strain>
    </source>
</reference>
<sequence>MCAHESSKFNGLINVIPGELEEWLKHERLDRSGLRKWLQNYPNLEEEPKKDLSQHEEEDLSHTRKAVSYCRRRLARKGNAKQDMNSKSDK</sequence>
<feature type="compositionally biased region" description="Basic and acidic residues" evidence="1">
    <location>
        <begin position="46"/>
        <end position="55"/>
    </location>
</feature>